<feature type="domain" description="Opine dehydrogenase" evidence="1">
    <location>
        <begin position="1"/>
        <end position="73"/>
    </location>
</feature>
<name>A0A813H056_POLGL</name>
<dbReference type="EMBL" id="CAJNNV010029994">
    <property type="protein sequence ID" value="CAE8630987.1"/>
    <property type="molecule type" value="Genomic_DNA"/>
</dbReference>
<feature type="non-terminal residue" evidence="2">
    <location>
        <position position="87"/>
    </location>
</feature>
<dbReference type="Proteomes" id="UP000654075">
    <property type="component" value="Unassembled WGS sequence"/>
</dbReference>
<dbReference type="Pfam" id="PF02317">
    <property type="entry name" value="Octopine_DH"/>
    <property type="match status" value="1"/>
</dbReference>
<dbReference type="InterPro" id="IPR013328">
    <property type="entry name" value="6PGD_dom2"/>
</dbReference>
<gene>
    <name evidence="2" type="ORF">PGLA1383_LOCUS47144</name>
</gene>
<evidence type="ECO:0000313" key="3">
    <source>
        <dbReference type="Proteomes" id="UP000654075"/>
    </source>
</evidence>
<evidence type="ECO:0000259" key="1">
    <source>
        <dbReference type="Pfam" id="PF02317"/>
    </source>
</evidence>
<keyword evidence="3" id="KW-1185">Reference proteome</keyword>
<proteinExistence type="predicted"/>
<sequence>MDEVAGEVLEVLDEELQMLKDAYFEATGAEGCKHVIPLRERLLDQYGDQIADKSTLAKMVGTNQAYQMAKTPFIRTNQGVMPNPNHR</sequence>
<dbReference type="OrthoDB" id="6058913at2759"/>
<dbReference type="GO" id="GO:0016491">
    <property type="term" value="F:oxidoreductase activity"/>
    <property type="evidence" value="ECO:0007669"/>
    <property type="project" value="InterPro"/>
</dbReference>
<evidence type="ECO:0000313" key="2">
    <source>
        <dbReference type="EMBL" id="CAE8630987.1"/>
    </source>
</evidence>
<dbReference type="Gene3D" id="1.10.1040.10">
    <property type="entry name" value="N-(1-d-carboxylethyl)-l-norvaline Dehydrogenase, domain 2"/>
    <property type="match status" value="1"/>
</dbReference>
<organism evidence="2 3">
    <name type="scientific">Polarella glacialis</name>
    <name type="common">Dinoflagellate</name>
    <dbReference type="NCBI Taxonomy" id="89957"/>
    <lineage>
        <taxon>Eukaryota</taxon>
        <taxon>Sar</taxon>
        <taxon>Alveolata</taxon>
        <taxon>Dinophyceae</taxon>
        <taxon>Suessiales</taxon>
        <taxon>Suessiaceae</taxon>
        <taxon>Polarella</taxon>
    </lineage>
</organism>
<reference evidence="2" key="1">
    <citation type="submission" date="2021-02" db="EMBL/GenBank/DDBJ databases">
        <authorList>
            <person name="Dougan E. K."/>
            <person name="Rhodes N."/>
            <person name="Thang M."/>
            <person name="Chan C."/>
        </authorList>
    </citation>
    <scope>NUCLEOTIDE SEQUENCE</scope>
</reference>
<comment type="caution">
    <text evidence="2">The sequence shown here is derived from an EMBL/GenBank/DDBJ whole genome shotgun (WGS) entry which is preliminary data.</text>
</comment>
<protein>
    <recommendedName>
        <fullName evidence="1">Opine dehydrogenase domain-containing protein</fullName>
    </recommendedName>
</protein>
<dbReference type="InterPro" id="IPR003421">
    <property type="entry name" value="Opine_DH"/>
</dbReference>
<accession>A0A813H056</accession>
<dbReference type="AlphaFoldDB" id="A0A813H056"/>